<dbReference type="EMBL" id="JXLN01010748">
    <property type="protein sequence ID" value="KPM06277.1"/>
    <property type="molecule type" value="Genomic_DNA"/>
</dbReference>
<dbReference type="VEuPathDB" id="VectorBase:SSCA009461"/>
<gene>
    <name evidence="3" type="ORF">QR98_0047510</name>
</gene>
<proteinExistence type="predicted"/>
<feature type="region of interest" description="Disordered" evidence="1">
    <location>
        <begin position="390"/>
        <end position="455"/>
    </location>
</feature>
<name>A0A132A5R2_SARSC</name>
<evidence type="ECO:0000256" key="1">
    <source>
        <dbReference type="SAM" id="MobiDB-lite"/>
    </source>
</evidence>
<dbReference type="Proteomes" id="UP000616769">
    <property type="component" value="Unassembled WGS sequence"/>
</dbReference>
<evidence type="ECO:0000313" key="3">
    <source>
        <dbReference type="EMBL" id="KPM06277.1"/>
    </source>
</evidence>
<feature type="compositionally biased region" description="Polar residues" evidence="1">
    <location>
        <begin position="404"/>
        <end position="419"/>
    </location>
</feature>
<comment type="caution">
    <text evidence="3">The sequence shown here is derived from an EMBL/GenBank/DDBJ whole genome shotgun (WGS) entry which is preliminary data.</text>
</comment>
<evidence type="ECO:0000313" key="4">
    <source>
        <dbReference type="Proteomes" id="UP000616769"/>
    </source>
</evidence>
<feature type="signal peptide" evidence="2">
    <location>
        <begin position="1"/>
        <end position="20"/>
    </location>
</feature>
<feature type="chain" id="PRO_5007287433" evidence="2">
    <location>
        <begin position="21"/>
        <end position="475"/>
    </location>
</feature>
<sequence length="475" mass="51679">MIKTIFLLVFVIIVTNSISAFSRPRQFRPGRPQRFGPKSPPQFLTFLGPQLASPSSLHHSSHHGSHHLPHHLQMQASYPFPFQVRPQHPQFNPDSIGSFQPMSIAHHYQMKESSGPLFQTQASQPMLLHSKPSGGFYPVNLKESCPHGIPPCDLEPSYNGPYLPYPLDQLNTEQHSQLLQDDYLAQGPSPPPRPSSSSSSKQKAKVVYKPVVKVVKVPVEIPVKVKTPYPVKIPFPVEVPVPFKVIQREKIMVPIAVPISQVVPLTLLRNQPELQQLQGATLIDANGQYLSPGDYPHLIPIGHIDAATAAAAVSGLGVDPYGGLASPSIKSSVINHPTASASSVSHKKQTPQIIQLTTPITSTELSYGYGSGSKITASFDGYGTSSNYDRYSNSRRNSDVEASAKTSLSPSQIAQPRTSSPEDHPYASLSDNGSFEYETSASESIDRSGPVSTETSYITGKLLPVPTVLTNHQIK</sequence>
<reference evidence="3 4" key="1">
    <citation type="journal article" date="2015" name="Parasit. Vectors">
        <title>Draft genome of the scabies mite.</title>
        <authorList>
            <person name="Rider S.D.Jr."/>
            <person name="Morgan M.S."/>
            <person name="Arlian L.G."/>
        </authorList>
    </citation>
    <scope>NUCLEOTIDE SEQUENCE [LARGE SCALE GENOMIC DNA]</scope>
    <source>
        <strain evidence="3">Arlian Lab</strain>
    </source>
</reference>
<organism evidence="3 4">
    <name type="scientific">Sarcoptes scabiei</name>
    <name type="common">Itch mite</name>
    <name type="synonym">Acarus scabiei</name>
    <dbReference type="NCBI Taxonomy" id="52283"/>
    <lineage>
        <taxon>Eukaryota</taxon>
        <taxon>Metazoa</taxon>
        <taxon>Ecdysozoa</taxon>
        <taxon>Arthropoda</taxon>
        <taxon>Chelicerata</taxon>
        <taxon>Arachnida</taxon>
        <taxon>Acari</taxon>
        <taxon>Acariformes</taxon>
        <taxon>Sarcoptiformes</taxon>
        <taxon>Astigmata</taxon>
        <taxon>Psoroptidia</taxon>
        <taxon>Sarcoptoidea</taxon>
        <taxon>Sarcoptidae</taxon>
        <taxon>Sarcoptinae</taxon>
        <taxon>Sarcoptes</taxon>
    </lineage>
</organism>
<evidence type="ECO:0000256" key="2">
    <source>
        <dbReference type="SAM" id="SignalP"/>
    </source>
</evidence>
<dbReference type="AlphaFoldDB" id="A0A132A5R2"/>
<accession>A0A132A5R2</accession>
<keyword evidence="2" id="KW-0732">Signal</keyword>
<feature type="region of interest" description="Disordered" evidence="1">
    <location>
        <begin position="183"/>
        <end position="202"/>
    </location>
</feature>
<feature type="compositionally biased region" description="Polar residues" evidence="1">
    <location>
        <begin position="429"/>
        <end position="443"/>
    </location>
</feature>
<protein>
    <submittedName>
        <fullName evidence="3">Uncharacterized protein</fullName>
    </submittedName>
</protein>